<dbReference type="EMBL" id="CM042028">
    <property type="protein sequence ID" value="KAI3798623.1"/>
    <property type="molecule type" value="Genomic_DNA"/>
</dbReference>
<reference evidence="2" key="1">
    <citation type="journal article" date="2022" name="Mol. Ecol. Resour.">
        <title>The genomes of chicory, endive, great burdock and yacon provide insights into Asteraceae palaeo-polyploidization history and plant inulin production.</title>
        <authorList>
            <person name="Fan W."/>
            <person name="Wang S."/>
            <person name="Wang H."/>
            <person name="Wang A."/>
            <person name="Jiang F."/>
            <person name="Liu H."/>
            <person name="Zhao H."/>
            <person name="Xu D."/>
            <person name="Zhang Y."/>
        </authorList>
    </citation>
    <scope>NUCLEOTIDE SEQUENCE [LARGE SCALE GENOMIC DNA]</scope>
    <source>
        <strain evidence="2">cv. Yunnan</strain>
    </source>
</reference>
<evidence type="ECO:0000313" key="2">
    <source>
        <dbReference type="Proteomes" id="UP001056120"/>
    </source>
</evidence>
<reference evidence="1 2" key="2">
    <citation type="journal article" date="2022" name="Mol. Ecol. Resour.">
        <title>The genomes of chicory, endive, great burdock and yacon provide insights into Asteraceae paleo-polyploidization history and plant inulin production.</title>
        <authorList>
            <person name="Fan W."/>
            <person name="Wang S."/>
            <person name="Wang H."/>
            <person name="Wang A."/>
            <person name="Jiang F."/>
            <person name="Liu H."/>
            <person name="Zhao H."/>
            <person name="Xu D."/>
            <person name="Zhang Y."/>
        </authorList>
    </citation>
    <scope>NUCLEOTIDE SEQUENCE [LARGE SCALE GENOMIC DNA]</scope>
    <source>
        <strain evidence="2">cv. Yunnan</strain>
        <tissue evidence="1">Leaves</tissue>
    </source>
</reference>
<keyword evidence="2" id="KW-1185">Reference proteome</keyword>
<gene>
    <name evidence="1" type="ORF">L1987_33901</name>
</gene>
<proteinExistence type="predicted"/>
<name>A0ACB9HRM9_9ASTR</name>
<sequence>MKGFRIRSTHHALIVCPHKDQLTVVVNAGVKPKQRDTVDTDCYRLNRLQHESDRVWVGMKSSRRRDGRGFEKVVLDDKPDVAVAVAEEPDVAVAFSKDLDHYYHYAMKHRPSPKGSIIAFSKGLDYYYHYAMKHWPSPKASIIVIIML</sequence>
<comment type="caution">
    <text evidence="1">The sequence shown here is derived from an EMBL/GenBank/DDBJ whole genome shotgun (WGS) entry which is preliminary data.</text>
</comment>
<dbReference type="Proteomes" id="UP001056120">
    <property type="component" value="Linkage Group LG11"/>
</dbReference>
<organism evidence="1 2">
    <name type="scientific">Smallanthus sonchifolius</name>
    <dbReference type="NCBI Taxonomy" id="185202"/>
    <lineage>
        <taxon>Eukaryota</taxon>
        <taxon>Viridiplantae</taxon>
        <taxon>Streptophyta</taxon>
        <taxon>Embryophyta</taxon>
        <taxon>Tracheophyta</taxon>
        <taxon>Spermatophyta</taxon>
        <taxon>Magnoliopsida</taxon>
        <taxon>eudicotyledons</taxon>
        <taxon>Gunneridae</taxon>
        <taxon>Pentapetalae</taxon>
        <taxon>asterids</taxon>
        <taxon>campanulids</taxon>
        <taxon>Asterales</taxon>
        <taxon>Asteraceae</taxon>
        <taxon>Asteroideae</taxon>
        <taxon>Heliantheae alliance</taxon>
        <taxon>Millerieae</taxon>
        <taxon>Smallanthus</taxon>
    </lineage>
</organism>
<evidence type="ECO:0000313" key="1">
    <source>
        <dbReference type="EMBL" id="KAI3798623.1"/>
    </source>
</evidence>
<protein>
    <submittedName>
        <fullName evidence="1">Uncharacterized protein</fullName>
    </submittedName>
</protein>
<accession>A0ACB9HRM9</accession>